<reference evidence="7 8" key="1">
    <citation type="submission" date="2019-09" db="EMBL/GenBank/DDBJ databases">
        <title>Bird 10,000 Genomes (B10K) Project - Family phase.</title>
        <authorList>
            <person name="Zhang G."/>
        </authorList>
    </citation>
    <scope>NUCLEOTIDE SEQUENCE [LARGE SCALE GENOMIC DNA]</scope>
    <source>
        <strain evidence="7">B10K-CU-031-20</strain>
    </source>
</reference>
<evidence type="ECO:0000259" key="6">
    <source>
        <dbReference type="PROSITE" id="PS50089"/>
    </source>
</evidence>
<accession>A0A7K8R609</accession>
<feature type="compositionally biased region" description="Polar residues" evidence="5">
    <location>
        <begin position="275"/>
        <end position="284"/>
    </location>
</feature>
<comment type="caution">
    <text evidence="7">The sequence shown here is derived from an EMBL/GenBank/DDBJ whole genome shotgun (WGS) entry which is preliminary data.</text>
</comment>
<dbReference type="SMART" id="SM00184">
    <property type="entry name" value="RING"/>
    <property type="match status" value="1"/>
</dbReference>
<keyword evidence="3" id="KW-0862">Zinc</keyword>
<evidence type="ECO:0000256" key="4">
    <source>
        <dbReference type="PROSITE-ProRule" id="PRU00175"/>
    </source>
</evidence>
<keyword evidence="8" id="KW-1185">Reference proteome</keyword>
<protein>
    <submittedName>
        <fullName evidence="7">TOPRS ligase</fullName>
    </submittedName>
</protein>
<evidence type="ECO:0000256" key="1">
    <source>
        <dbReference type="ARBA" id="ARBA00022723"/>
    </source>
</evidence>
<dbReference type="Pfam" id="PF00097">
    <property type="entry name" value="zf-C3HC4"/>
    <property type="match status" value="1"/>
</dbReference>
<dbReference type="SUPFAM" id="SSF57850">
    <property type="entry name" value="RING/U-box"/>
    <property type="match status" value="1"/>
</dbReference>
<evidence type="ECO:0000256" key="5">
    <source>
        <dbReference type="SAM" id="MobiDB-lite"/>
    </source>
</evidence>
<feature type="region of interest" description="Disordered" evidence="5">
    <location>
        <begin position="223"/>
        <end position="380"/>
    </location>
</feature>
<dbReference type="EMBL" id="VWYW01001455">
    <property type="protein sequence ID" value="NXF13311.1"/>
    <property type="molecule type" value="Genomic_DNA"/>
</dbReference>
<feature type="non-terminal residue" evidence="7">
    <location>
        <position position="380"/>
    </location>
</feature>
<evidence type="ECO:0000256" key="3">
    <source>
        <dbReference type="ARBA" id="ARBA00022833"/>
    </source>
</evidence>
<dbReference type="PROSITE" id="PS50089">
    <property type="entry name" value="ZF_RING_2"/>
    <property type="match status" value="1"/>
</dbReference>
<keyword evidence="2 4" id="KW-0863">Zinc-finger</keyword>
<feature type="domain" description="RING-type" evidence="6">
    <location>
        <begin position="7"/>
        <end position="46"/>
    </location>
</feature>
<keyword evidence="7" id="KW-0436">Ligase</keyword>
<dbReference type="InterPro" id="IPR018957">
    <property type="entry name" value="Znf_C3HC4_RING-type"/>
</dbReference>
<dbReference type="GO" id="GO:0016874">
    <property type="term" value="F:ligase activity"/>
    <property type="evidence" value="ECO:0007669"/>
    <property type="project" value="UniProtKB-KW"/>
</dbReference>
<feature type="region of interest" description="Disordered" evidence="5">
    <location>
        <begin position="79"/>
        <end position="110"/>
    </location>
</feature>
<dbReference type="AlphaFoldDB" id="A0A7K8R609"/>
<dbReference type="CDD" id="cd23130">
    <property type="entry name" value="RING-HC_EHV1-like"/>
    <property type="match status" value="1"/>
</dbReference>
<organism evidence="7 8">
    <name type="scientific">Smithornis capensis</name>
    <dbReference type="NCBI Taxonomy" id="363769"/>
    <lineage>
        <taxon>Eukaryota</taxon>
        <taxon>Metazoa</taxon>
        <taxon>Chordata</taxon>
        <taxon>Craniata</taxon>
        <taxon>Vertebrata</taxon>
        <taxon>Euteleostomi</taxon>
        <taxon>Archelosauria</taxon>
        <taxon>Archosauria</taxon>
        <taxon>Dinosauria</taxon>
        <taxon>Saurischia</taxon>
        <taxon>Theropoda</taxon>
        <taxon>Coelurosauria</taxon>
        <taxon>Aves</taxon>
        <taxon>Neognathae</taxon>
        <taxon>Neoaves</taxon>
        <taxon>Telluraves</taxon>
        <taxon>Australaves</taxon>
        <taxon>Passeriformes</taxon>
        <taxon>Eurylaimidae</taxon>
        <taxon>Smithornis</taxon>
    </lineage>
</organism>
<proteinExistence type="predicted"/>
<keyword evidence="1" id="KW-0479">Metal-binding</keyword>
<evidence type="ECO:0000313" key="7">
    <source>
        <dbReference type="EMBL" id="NXF13311.1"/>
    </source>
</evidence>
<dbReference type="Proteomes" id="UP000567624">
    <property type="component" value="Unassembled WGS sequence"/>
</dbReference>
<dbReference type="InterPro" id="IPR001841">
    <property type="entry name" value="Znf_RING"/>
</dbReference>
<name>A0A7K8R609_9PASS</name>
<dbReference type="Gene3D" id="3.30.40.10">
    <property type="entry name" value="Zinc/RING finger domain, C3HC4 (zinc finger)"/>
    <property type="match status" value="1"/>
</dbReference>
<feature type="compositionally biased region" description="Polar residues" evidence="5">
    <location>
        <begin position="100"/>
        <end position="110"/>
    </location>
</feature>
<dbReference type="PROSITE" id="PS00518">
    <property type="entry name" value="ZF_RING_1"/>
    <property type="match status" value="1"/>
</dbReference>
<dbReference type="InterPro" id="IPR047126">
    <property type="entry name" value="RNF141-like"/>
</dbReference>
<dbReference type="InterPro" id="IPR013083">
    <property type="entry name" value="Znf_RING/FYVE/PHD"/>
</dbReference>
<feature type="non-terminal residue" evidence="7">
    <location>
        <position position="1"/>
    </location>
</feature>
<evidence type="ECO:0000256" key="2">
    <source>
        <dbReference type="ARBA" id="ARBA00022771"/>
    </source>
</evidence>
<evidence type="ECO:0000313" key="8">
    <source>
        <dbReference type="Proteomes" id="UP000567624"/>
    </source>
</evidence>
<dbReference type="InterPro" id="IPR017907">
    <property type="entry name" value="Znf_RING_CS"/>
</dbReference>
<gene>
    <name evidence="7" type="primary">Topors_1</name>
    <name evidence="7" type="ORF">SMICAP_R07240</name>
</gene>
<feature type="compositionally biased region" description="Low complexity" evidence="5">
    <location>
        <begin position="235"/>
        <end position="274"/>
    </location>
</feature>
<dbReference type="PANTHER" id="PTHR12109">
    <property type="entry name" value="RING FINGER PROTEIN 141-RELATED"/>
    <property type="match status" value="1"/>
</dbReference>
<feature type="compositionally biased region" description="Polar residues" evidence="5">
    <location>
        <begin position="333"/>
        <end position="342"/>
    </location>
</feature>
<dbReference type="GO" id="GO:0008270">
    <property type="term" value="F:zinc ion binding"/>
    <property type="evidence" value="ECO:0007669"/>
    <property type="project" value="UniProtKB-KW"/>
</dbReference>
<feature type="compositionally biased region" description="Polar residues" evidence="5">
    <location>
        <begin position="365"/>
        <end position="380"/>
    </location>
</feature>
<sequence length="380" mass="41700">MATEWSCPICQDTRKDVASALPCRHRFCLGCILRWVHRKPSCPLCRRTIDTVRFSDDEDNFLETAVTAPKELPDVISQEGTAPEGLDENSPDCPVASHPSFPQSTLSTPEQGTSGLEFVGGILPEFWADLFRGRQQLLDPVRPWLRQRLEGIYRTWWWLVEAAESTILHELCVNGPNAEVLIERLQPLLEQHTAPLVHGVINIIVGQCSEEAQRMLCSGAVWDENNGSMTRDRASSSSNSSSSRISRSSNSRNSSPSSSSNSSFISRNSSSNSSWEVTPTSGPKDSNEEEEVGTLKAALQGGSSHLPPVTVPREQDQPQEESGQAMAVAGPSAQGSSYSPSTLVLGRDRMPRGTHYPRKKRATGPQDTPQPSKRPSCLQH</sequence>